<sequence length="377" mass="37625">MEGHNKPQRPTPLLRAAQGLLASAAFALLAACGGGGDGGSSSSSTPAGGVSLKVVSFGDSLSDVGTYSDYVLPNFGGGRFTTNPGDVWTQVVATYYGDNLTPAVTGGFGTTTTAKGGLGYAQGGARVALQPGSSYPTLTTVPVATQVQNYLTQYGSFNSGQLVLVQGGANDVILAAQTIAANPSTASQQAANVVTAATALAGVVGTVLSNGATKVVVVNVPDIGKTPAGLASSDGGTLLTTLSGAFNTALSAALNAGGLMSKVIFVDSFTFIDNVVTNYAANGFSVSNTGTGCNLTLMQTRATAYATANPSAVPAGETPAQFGASLASSLFCSRDVYTVAGADQSYMFADSIHPTTHLHALFAQQVEQKVAAAGIGH</sequence>
<dbReference type="SUPFAM" id="SSF52266">
    <property type="entry name" value="SGNH hydrolase"/>
    <property type="match status" value="1"/>
</dbReference>
<reference evidence="4" key="1">
    <citation type="submission" date="2017-04" db="EMBL/GenBank/DDBJ databases">
        <authorList>
            <person name="Varghese N."/>
            <person name="Submissions S."/>
        </authorList>
    </citation>
    <scope>NUCLEOTIDE SEQUENCE [LARGE SCALE GENOMIC DNA]</scope>
    <source>
        <strain evidence="4">Ballard 720</strain>
    </source>
</reference>
<keyword evidence="1" id="KW-0378">Hydrolase</keyword>
<evidence type="ECO:0000256" key="1">
    <source>
        <dbReference type="ARBA" id="ARBA00022801"/>
    </source>
</evidence>
<evidence type="ECO:0000313" key="4">
    <source>
        <dbReference type="Proteomes" id="UP000192911"/>
    </source>
</evidence>
<name>A0A1X7EYD5_TRICW</name>
<dbReference type="STRING" id="28094.SAMN06295900_106408"/>
<dbReference type="AlphaFoldDB" id="A0A1X7EYD5"/>
<accession>A0A1X7EYD5</accession>
<keyword evidence="2" id="KW-0732">Signal</keyword>
<feature type="chain" id="PRO_5010889715" evidence="2">
    <location>
        <begin position="28"/>
        <end position="377"/>
    </location>
</feature>
<organism evidence="3 4">
    <name type="scientific">Trinickia caryophylli</name>
    <name type="common">Paraburkholderia caryophylli</name>
    <dbReference type="NCBI Taxonomy" id="28094"/>
    <lineage>
        <taxon>Bacteria</taxon>
        <taxon>Pseudomonadati</taxon>
        <taxon>Pseudomonadota</taxon>
        <taxon>Betaproteobacteria</taxon>
        <taxon>Burkholderiales</taxon>
        <taxon>Burkholderiaceae</taxon>
        <taxon>Trinickia</taxon>
    </lineage>
</organism>
<gene>
    <name evidence="3" type="ORF">SAMN06295900_106408</name>
</gene>
<dbReference type="InterPro" id="IPR036514">
    <property type="entry name" value="SGNH_hydro_sf"/>
</dbReference>
<dbReference type="Proteomes" id="UP000192911">
    <property type="component" value="Unassembled WGS sequence"/>
</dbReference>
<dbReference type="PANTHER" id="PTHR45648">
    <property type="entry name" value="GDSL LIPASE/ACYLHYDROLASE FAMILY PROTEIN (AFU_ORTHOLOGUE AFUA_4G14700)"/>
    <property type="match status" value="1"/>
</dbReference>
<dbReference type="GO" id="GO:0016788">
    <property type="term" value="F:hydrolase activity, acting on ester bonds"/>
    <property type="evidence" value="ECO:0007669"/>
    <property type="project" value="InterPro"/>
</dbReference>
<feature type="signal peptide" evidence="2">
    <location>
        <begin position="1"/>
        <end position="27"/>
    </location>
</feature>
<keyword evidence="4" id="KW-1185">Reference proteome</keyword>
<evidence type="ECO:0000313" key="3">
    <source>
        <dbReference type="EMBL" id="SMF41957.1"/>
    </source>
</evidence>
<dbReference type="Gene3D" id="3.40.50.1110">
    <property type="entry name" value="SGNH hydrolase"/>
    <property type="match status" value="1"/>
</dbReference>
<dbReference type="Pfam" id="PF00657">
    <property type="entry name" value="Lipase_GDSL"/>
    <property type="match status" value="1"/>
</dbReference>
<dbReference type="InterPro" id="IPR001087">
    <property type="entry name" value="GDSL"/>
</dbReference>
<dbReference type="PROSITE" id="PS51257">
    <property type="entry name" value="PROKAR_LIPOPROTEIN"/>
    <property type="match status" value="1"/>
</dbReference>
<proteinExistence type="predicted"/>
<dbReference type="InterPro" id="IPR051058">
    <property type="entry name" value="GDSL_Est/Lipase"/>
</dbReference>
<dbReference type="RefSeq" id="WP_233212068.1">
    <property type="nucleotide sequence ID" value="NZ_PNXZ01000026.1"/>
</dbReference>
<evidence type="ECO:0000256" key="2">
    <source>
        <dbReference type="SAM" id="SignalP"/>
    </source>
</evidence>
<dbReference type="EMBL" id="FXAH01000006">
    <property type="protein sequence ID" value="SMF41957.1"/>
    <property type="molecule type" value="Genomic_DNA"/>
</dbReference>
<dbReference type="PANTHER" id="PTHR45648:SF22">
    <property type="entry name" value="GDSL LIPASE_ACYLHYDROLASE FAMILY PROTEIN (AFU_ORTHOLOGUE AFUA_4G14700)"/>
    <property type="match status" value="1"/>
</dbReference>
<protein>
    <submittedName>
        <fullName evidence="3">Phospholipase/lecithinase/hemolysin</fullName>
    </submittedName>
</protein>